<feature type="region of interest" description="Disordered" evidence="1">
    <location>
        <begin position="48"/>
        <end position="86"/>
    </location>
</feature>
<evidence type="ECO:0000313" key="2">
    <source>
        <dbReference type="EMBL" id="KAG7309410.1"/>
    </source>
</evidence>
<sequence>MEVGNGRGTHGNDSDATWRIRSLEMEGEAPPKFQRRLDQATDLADAILPSNRGRGMQRESDDDAFGDEQAPGKRVGNFGTRRGKSNDHWTNTRVVLLLC</sequence>
<proteinExistence type="predicted"/>
<evidence type="ECO:0000313" key="3">
    <source>
        <dbReference type="Proteomes" id="UP000823941"/>
    </source>
</evidence>
<evidence type="ECO:0000256" key="1">
    <source>
        <dbReference type="SAM" id="MobiDB-lite"/>
    </source>
</evidence>
<gene>
    <name evidence="2" type="ORF">JYU34_005377</name>
</gene>
<organism evidence="2 3">
    <name type="scientific">Plutella xylostella</name>
    <name type="common">Diamondback moth</name>
    <name type="synonym">Plutella maculipennis</name>
    <dbReference type="NCBI Taxonomy" id="51655"/>
    <lineage>
        <taxon>Eukaryota</taxon>
        <taxon>Metazoa</taxon>
        <taxon>Ecdysozoa</taxon>
        <taxon>Arthropoda</taxon>
        <taxon>Hexapoda</taxon>
        <taxon>Insecta</taxon>
        <taxon>Pterygota</taxon>
        <taxon>Neoptera</taxon>
        <taxon>Endopterygota</taxon>
        <taxon>Lepidoptera</taxon>
        <taxon>Glossata</taxon>
        <taxon>Ditrysia</taxon>
        <taxon>Yponomeutoidea</taxon>
        <taxon>Plutellidae</taxon>
        <taxon>Plutella</taxon>
    </lineage>
</organism>
<reference evidence="2 3" key="1">
    <citation type="submission" date="2021-06" db="EMBL/GenBank/DDBJ databases">
        <title>A haploid diamondback moth (Plutella xylostella L.) genome assembly resolves 31 chromosomes and identifies a diamide resistance mutation.</title>
        <authorList>
            <person name="Ward C.M."/>
            <person name="Perry K.D."/>
            <person name="Baker G."/>
            <person name="Powis K."/>
            <person name="Heckel D.G."/>
            <person name="Baxter S.W."/>
        </authorList>
    </citation>
    <scope>NUCLEOTIDE SEQUENCE [LARGE SCALE GENOMIC DNA]</scope>
    <source>
        <strain evidence="2 3">LV</strain>
        <tissue evidence="2">Single pupa</tissue>
    </source>
</reference>
<protein>
    <submittedName>
        <fullName evidence="2">Uncharacterized protein</fullName>
    </submittedName>
</protein>
<comment type="caution">
    <text evidence="2">The sequence shown here is derived from an EMBL/GenBank/DDBJ whole genome shotgun (WGS) entry which is preliminary data.</text>
</comment>
<dbReference type="Proteomes" id="UP000823941">
    <property type="component" value="Chromosome 7"/>
</dbReference>
<keyword evidence="3" id="KW-1185">Reference proteome</keyword>
<accession>A0ABQ7QWI3</accession>
<dbReference type="EMBL" id="JAHIBW010000007">
    <property type="protein sequence ID" value="KAG7309410.1"/>
    <property type="molecule type" value="Genomic_DNA"/>
</dbReference>
<name>A0ABQ7QWI3_PLUXY</name>